<organism evidence="1 2">
    <name type="scientific">Allobacillus salarius</name>
    <dbReference type="NCBI Taxonomy" id="1955272"/>
    <lineage>
        <taxon>Bacteria</taxon>
        <taxon>Bacillati</taxon>
        <taxon>Bacillota</taxon>
        <taxon>Bacilli</taxon>
        <taxon>Bacillales</taxon>
        <taxon>Bacillaceae</taxon>
        <taxon>Allobacillus</taxon>
    </lineage>
</organism>
<dbReference type="EMBL" id="VMHE01000009">
    <property type="protein sequence ID" value="TSJ65528.1"/>
    <property type="molecule type" value="Genomic_DNA"/>
</dbReference>
<sequence length="191" mass="22194">MNVIVYPIEKWFCYYVIDELLKEGYEVFAFSEGKNKDCPDQMNDRIEQIQLAFGRNAHFHLEENIEAISQTKYGIFIDSIMEADVSRGIYLSNRINPVDDKRIKIISIENIEIDDDAFIQAIDQRNVSSKEAKIERLLNDGNGDNIDNDMKIKVSAQKLAHWIIVHGMKDMIPQQTYFHGKDHSKSIYFLS</sequence>
<accession>A0A556PME8</accession>
<dbReference type="OrthoDB" id="2971044at2"/>
<dbReference type="Proteomes" id="UP000316425">
    <property type="component" value="Unassembled WGS sequence"/>
</dbReference>
<gene>
    <name evidence="1" type="ORF">FPQ13_06900</name>
</gene>
<evidence type="ECO:0000313" key="1">
    <source>
        <dbReference type="EMBL" id="TSJ65528.1"/>
    </source>
</evidence>
<dbReference type="RefSeq" id="WP_144088602.1">
    <property type="nucleotide sequence ID" value="NZ_VMHE01000009.1"/>
</dbReference>
<name>A0A556PME8_9BACI</name>
<keyword evidence="2" id="KW-1185">Reference proteome</keyword>
<proteinExistence type="predicted"/>
<evidence type="ECO:0000313" key="2">
    <source>
        <dbReference type="Proteomes" id="UP000316425"/>
    </source>
</evidence>
<dbReference type="AlphaFoldDB" id="A0A556PME8"/>
<comment type="caution">
    <text evidence="1">The sequence shown here is derived from an EMBL/GenBank/DDBJ whole genome shotgun (WGS) entry which is preliminary data.</text>
</comment>
<protein>
    <submittedName>
        <fullName evidence="1">Uncharacterized protein</fullName>
    </submittedName>
</protein>
<reference evidence="1 2" key="1">
    <citation type="submission" date="2019-07" db="EMBL/GenBank/DDBJ databases">
        <title>Allobacillus sp. nov. SKP isolated from shrimp paste of Euphausiacea.</title>
        <authorList>
            <person name="Kanchanasin P."/>
            <person name="Tanasupawat S."/>
            <person name="Shi W."/>
            <person name="Wu L."/>
            <person name="Ma J."/>
        </authorList>
    </citation>
    <scope>NUCLEOTIDE SEQUENCE [LARGE SCALE GENOMIC DNA]</scope>
    <source>
        <strain evidence="1 2">SKP4-8</strain>
    </source>
</reference>